<feature type="transmembrane region" description="Helical" evidence="7">
    <location>
        <begin position="111"/>
        <end position="130"/>
    </location>
</feature>
<dbReference type="Gene3D" id="1.20.1250.20">
    <property type="entry name" value="MFS general substrate transporter like domains"/>
    <property type="match status" value="2"/>
</dbReference>
<evidence type="ECO:0000313" key="10">
    <source>
        <dbReference type="Proteomes" id="UP001595387"/>
    </source>
</evidence>
<evidence type="ECO:0000256" key="5">
    <source>
        <dbReference type="ARBA" id="ARBA00022989"/>
    </source>
</evidence>
<dbReference type="PANTHER" id="PTHR43124:SF3">
    <property type="entry name" value="CHLORAMPHENICOL EFFLUX PUMP RV0191"/>
    <property type="match status" value="1"/>
</dbReference>
<protein>
    <submittedName>
        <fullName evidence="9">MFS transporter</fullName>
    </submittedName>
</protein>
<feature type="transmembrane region" description="Helical" evidence="7">
    <location>
        <begin position="142"/>
        <end position="162"/>
    </location>
</feature>
<keyword evidence="4 7" id="KW-0812">Transmembrane</keyword>
<proteinExistence type="predicted"/>
<accession>A0ABV7A9F4</accession>
<comment type="subcellular location">
    <subcellularLocation>
        <location evidence="1">Cell membrane</location>
        <topology evidence="1">Multi-pass membrane protein</topology>
    </subcellularLocation>
</comment>
<feature type="transmembrane region" description="Helical" evidence="7">
    <location>
        <begin position="221"/>
        <end position="242"/>
    </location>
</feature>
<feature type="transmembrane region" description="Helical" evidence="7">
    <location>
        <begin position="83"/>
        <end position="105"/>
    </location>
</feature>
<evidence type="ECO:0000256" key="2">
    <source>
        <dbReference type="ARBA" id="ARBA00022448"/>
    </source>
</evidence>
<dbReference type="InterPro" id="IPR050189">
    <property type="entry name" value="MFS_Efflux_Transporters"/>
</dbReference>
<evidence type="ECO:0000256" key="1">
    <source>
        <dbReference type="ARBA" id="ARBA00004651"/>
    </source>
</evidence>
<dbReference type="SUPFAM" id="SSF103473">
    <property type="entry name" value="MFS general substrate transporter"/>
    <property type="match status" value="1"/>
</dbReference>
<gene>
    <name evidence="9" type="ORF">ACFODW_15400</name>
</gene>
<keyword evidence="10" id="KW-1185">Reference proteome</keyword>
<dbReference type="RefSeq" id="WP_390307678.1">
    <property type="nucleotide sequence ID" value="NZ_JBHRRZ010000038.1"/>
</dbReference>
<keyword evidence="6 7" id="KW-0472">Membrane</keyword>
<reference evidence="10" key="1">
    <citation type="journal article" date="2019" name="Int. J. Syst. Evol. Microbiol.">
        <title>The Global Catalogue of Microorganisms (GCM) 10K type strain sequencing project: providing services to taxonomists for standard genome sequencing and annotation.</title>
        <authorList>
            <consortium name="The Broad Institute Genomics Platform"/>
            <consortium name="The Broad Institute Genome Sequencing Center for Infectious Disease"/>
            <person name="Wu L."/>
            <person name="Ma J."/>
        </authorList>
    </citation>
    <scope>NUCLEOTIDE SEQUENCE [LARGE SCALE GENOMIC DNA]</scope>
    <source>
        <strain evidence="10">KCTC 13193</strain>
    </source>
</reference>
<dbReference type="Pfam" id="PF07690">
    <property type="entry name" value="MFS_1"/>
    <property type="match status" value="1"/>
</dbReference>
<feature type="domain" description="Major facilitator superfamily (MFS) profile" evidence="8">
    <location>
        <begin position="14"/>
        <end position="400"/>
    </location>
</feature>
<name>A0ABV7A9F4_9BACI</name>
<dbReference type="EMBL" id="JBHRRZ010000038">
    <property type="protein sequence ID" value="MFC2949707.1"/>
    <property type="molecule type" value="Genomic_DNA"/>
</dbReference>
<evidence type="ECO:0000313" key="9">
    <source>
        <dbReference type="EMBL" id="MFC2949707.1"/>
    </source>
</evidence>
<keyword evidence="2" id="KW-0813">Transport</keyword>
<evidence type="ECO:0000256" key="3">
    <source>
        <dbReference type="ARBA" id="ARBA00022475"/>
    </source>
</evidence>
<evidence type="ECO:0000256" key="7">
    <source>
        <dbReference type="SAM" id="Phobius"/>
    </source>
</evidence>
<dbReference type="Proteomes" id="UP001595387">
    <property type="component" value="Unassembled WGS sequence"/>
</dbReference>
<keyword evidence="3" id="KW-1003">Cell membrane</keyword>
<evidence type="ECO:0000256" key="6">
    <source>
        <dbReference type="ARBA" id="ARBA00023136"/>
    </source>
</evidence>
<feature type="transmembrane region" description="Helical" evidence="7">
    <location>
        <begin position="168"/>
        <end position="187"/>
    </location>
</feature>
<feature type="transmembrane region" description="Helical" evidence="7">
    <location>
        <begin position="349"/>
        <end position="368"/>
    </location>
</feature>
<dbReference type="InterPro" id="IPR036259">
    <property type="entry name" value="MFS_trans_sf"/>
</dbReference>
<evidence type="ECO:0000259" key="8">
    <source>
        <dbReference type="PROSITE" id="PS50850"/>
    </source>
</evidence>
<dbReference type="InterPro" id="IPR020846">
    <property type="entry name" value="MFS_dom"/>
</dbReference>
<feature type="transmembrane region" description="Helical" evidence="7">
    <location>
        <begin position="374"/>
        <end position="395"/>
    </location>
</feature>
<evidence type="ECO:0000256" key="4">
    <source>
        <dbReference type="ARBA" id="ARBA00022692"/>
    </source>
</evidence>
<feature type="transmembrane region" description="Helical" evidence="7">
    <location>
        <begin position="312"/>
        <end position="329"/>
    </location>
</feature>
<dbReference type="PROSITE" id="PS50850">
    <property type="entry name" value="MFS"/>
    <property type="match status" value="1"/>
</dbReference>
<comment type="caution">
    <text evidence="9">The sequence shown here is derived from an EMBL/GenBank/DDBJ whole genome shotgun (WGS) entry which is preliminary data.</text>
</comment>
<keyword evidence="5 7" id="KW-1133">Transmembrane helix</keyword>
<dbReference type="PANTHER" id="PTHR43124">
    <property type="entry name" value="PURINE EFFLUX PUMP PBUE"/>
    <property type="match status" value="1"/>
</dbReference>
<dbReference type="InterPro" id="IPR011701">
    <property type="entry name" value="MFS"/>
</dbReference>
<sequence>MNLKTSEAKYESMLVLLFFLAWGFLFLDRQALSMLMPLIIEDIALTNTQIGQVNMWQTIGFALSAPTFAILSDRLGHKKQIIFWATMVTSILALITMFANSYGYLLVVRTLLGASEGVILPIAISMLAAVSRPKKLGRNMGLIYAGSAVIGVTIGPVVVTQLGELFSWRWSFFFVSFPSFVTALLMLKYIKDELSSTAGQQTGSESVSFQQILSVLKNRNILICVLLSICCMGAMWTFNSFIPLYLTQVSLLSVTNMGLVMAMFGLLTIFWQVFIPFSSDKVGRKPAMIGYAFLGVGAPIMLFLYPESWMSLAIYVMIGGVILALNTIYQSIIPVESVPGSVMATANSLIMGTGELIGAISIGVSGVLADAYGLTAVMLVIAVCFTAASIISFTLKETLKGKEKTKENVPLPEVAGGD</sequence>
<organism evidence="9 10">
    <name type="scientific">Virgibacillus sediminis</name>
    <dbReference type="NCBI Taxonomy" id="202260"/>
    <lineage>
        <taxon>Bacteria</taxon>
        <taxon>Bacillati</taxon>
        <taxon>Bacillota</taxon>
        <taxon>Bacilli</taxon>
        <taxon>Bacillales</taxon>
        <taxon>Bacillaceae</taxon>
        <taxon>Virgibacillus</taxon>
    </lineage>
</organism>
<feature type="transmembrane region" description="Helical" evidence="7">
    <location>
        <begin position="287"/>
        <end position="306"/>
    </location>
</feature>
<feature type="transmembrane region" description="Helical" evidence="7">
    <location>
        <begin position="254"/>
        <end position="275"/>
    </location>
</feature>